<evidence type="ECO:0000256" key="1">
    <source>
        <dbReference type="ARBA" id="ARBA00004141"/>
    </source>
</evidence>
<dbReference type="PANTHER" id="PTHR33514:SF13">
    <property type="entry name" value="PROTEIN ABCI12, CHLOROPLASTIC"/>
    <property type="match status" value="1"/>
</dbReference>
<evidence type="ECO:0000256" key="4">
    <source>
        <dbReference type="ARBA" id="ARBA00023136"/>
    </source>
</evidence>
<feature type="transmembrane region" description="Helical" evidence="5">
    <location>
        <begin position="114"/>
        <end position="133"/>
    </location>
</feature>
<evidence type="ECO:0000313" key="7">
    <source>
        <dbReference type="Proteomes" id="UP000886861"/>
    </source>
</evidence>
<evidence type="ECO:0000256" key="2">
    <source>
        <dbReference type="ARBA" id="ARBA00022692"/>
    </source>
</evidence>
<accession>A0A9D1SYN1</accession>
<keyword evidence="2 5" id="KW-0812">Transmembrane</keyword>
<sequence length="190" mass="22135">MIFLILFFIAYSLAVFLINNLFVLIGFTIFNIILMLIFKINFKKIVKNILNILIFTIFVFLFNLIFSPILDCLMLAWKILIVTNFAFIFSSVISKTKLAEGLSKLLYPLKIFKVNPDEIAIMLVIALNFINIIQNEIKTLKLSLKARNIKFNLKTFFTKSHIIFILFFANLFKRVNVIEKSLILRGLKLK</sequence>
<reference evidence="6" key="2">
    <citation type="journal article" date="2021" name="PeerJ">
        <title>Extensive microbial diversity within the chicken gut microbiome revealed by metagenomics and culture.</title>
        <authorList>
            <person name="Gilroy R."/>
            <person name="Ravi A."/>
            <person name="Getino M."/>
            <person name="Pursley I."/>
            <person name="Horton D.L."/>
            <person name="Alikhan N.F."/>
            <person name="Baker D."/>
            <person name="Gharbi K."/>
            <person name="Hall N."/>
            <person name="Watson M."/>
            <person name="Adriaenssens E.M."/>
            <person name="Foster-Nyarko E."/>
            <person name="Jarju S."/>
            <person name="Secka A."/>
            <person name="Antonio M."/>
            <person name="Oren A."/>
            <person name="Chaudhuri R.R."/>
            <person name="La Ragione R."/>
            <person name="Hildebrand F."/>
            <person name="Pallen M.J."/>
        </authorList>
    </citation>
    <scope>NUCLEOTIDE SEQUENCE</scope>
    <source>
        <strain evidence="6">CHK186-9395</strain>
    </source>
</reference>
<dbReference type="EMBL" id="DVOJ01000009">
    <property type="protein sequence ID" value="HIV01419.1"/>
    <property type="molecule type" value="Genomic_DNA"/>
</dbReference>
<keyword evidence="4 5" id="KW-0472">Membrane</keyword>
<dbReference type="CDD" id="cd16914">
    <property type="entry name" value="EcfT"/>
    <property type="match status" value="1"/>
</dbReference>
<protein>
    <recommendedName>
        <fullName evidence="8">Energy-coupling factor transporter transmembrane protein EcfT</fullName>
    </recommendedName>
</protein>
<feature type="transmembrane region" description="Helical" evidence="5">
    <location>
        <begin position="49"/>
        <end position="69"/>
    </location>
</feature>
<dbReference type="InterPro" id="IPR003339">
    <property type="entry name" value="ABC/ECF_trnsptr_transmembrane"/>
</dbReference>
<comment type="caution">
    <text evidence="6">The sequence shown here is derived from an EMBL/GenBank/DDBJ whole genome shotgun (WGS) entry which is preliminary data.</text>
</comment>
<dbReference type="GO" id="GO:0005886">
    <property type="term" value="C:plasma membrane"/>
    <property type="evidence" value="ECO:0007669"/>
    <property type="project" value="UniProtKB-ARBA"/>
</dbReference>
<dbReference type="AlphaFoldDB" id="A0A9D1SYN1"/>
<name>A0A9D1SYN1_9FIRM</name>
<reference evidence="6" key="1">
    <citation type="submission" date="2020-10" db="EMBL/GenBank/DDBJ databases">
        <authorList>
            <person name="Gilroy R."/>
        </authorList>
    </citation>
    <scope>NUCLEOTIDE SEQUENCE</scope>
    <source>
        <strain evidence="6">CHK186-9395</strain>
    </source>
</reference>
<evidence type="ECO:0000313" key="6">
    <source>
        <dbReference type="EMBL" id="HIV01419.1"/>
    </source>
</evidence>
<organism evidence="6 7">
    <name type="scientific">Candidatus Caccopulliclostridium gallistercoris</name>
    <dbReference type="NCBI Taxonomy" id="2840719"/>
    <lineage>
        <taxon>Bacteria</taxon>
        <taxon>Bacillati</taxon>
        <taxon>Bacillota</taxon>
        <taxon>Clostridia</taxon>
        <taxon>Candidatus Caccopulliclostridium</taxon>
    </lineage>
</organism>
<comment type="subcellular location">
    <subcellularLocation>
        <location evidence="1">Membrane</location>
        <topology evidence="1">Multi-pass membrane protein</topology>
    </subcellularLocation>
</comment>
<evidence type="ECO:0000256" key="3">
    <source>
        <dbReference type="ARBA" id="ARBA00022989"/>
    </source>
</evidence>
<feature type="transmembrane region" description="Helical" evidence="5">
    <location>
        <begin position="153"/>
        <end position="172"/>
    </location>
</feature>
<gene>
    <name evidence="6" type="ORF">IAA62_02565</name>
</gene>
<proteinExistence type="predicted"/>
<evidence type="ECO:0000256" key="5">
    <source>
        <dbReference type="SAM" id="Phobius"/>
    </source>
</evidence>
<feature type="transmembrane region" description="Helical" evidence="5">
    <location>
        <begin position="75"/>
        <end position="93"/>
    </location>
</feature>
<dbReference type="Proteomes" id="UP000886861">
    <property type="component" value="Unassembled WGS sequence"/>
</dbReference>
<keyword evidence="3 5" id="KW-1133">Transmembrane helix</keyword>
<evidence type="ECO:0008006" key="8">
    <source>
        <dbReference type="Google" id="ProtNLM"/>
    </source>
</evidence>
<dbReference type="PANTHER" id="PTHR33514">
    <property type="entry name" value="PROTEIN ABCI12, CHLOROPLASTIC"/>
    <property type="match status" value="1"/>
</dbReference>